<dbReference type="EMBL" id="PYAX01000002">
    <property type="protein sequence ID" value="PSL57531.1"/>
    <property type="molecule type" value="Genomic_DNA"/>
</dbReference>
<evidence type="ECO:0000313" key="9">
    <source>
        <dbReference type="EMBL" id="PSL57531.1"/>
    </source>
</evidence>
<dbReference type="Gene3D" id="1.20.1250.20">
    <property type="entry name" value="MFS general substrate transporter like domains"/>
    <property type="match status" value="1"/>
</dbReference>
<feature type="transmembrane region" description="Helical" evidence="7">
    <location>
        <begin position="189"/>
        <end position="209"/>
    </location>
</feature>
<keyword evidence="10" id="KW-1185">Reference proteome</keyword>
<dbReference type="OrthoDB" id="3218494at2"/>
<dbReference type="GO" id="GO:0022857">
    <property type="term" value="F:transmembrane transporter activity"/>
    <property type="evidence" value="ECO:0007669"/>
    <property type="project" value="InterPro"/>
</dbReference>
<feature type="transmembrane region" description="Helical" evidence="7">
    <location>
        <begin position="128"/>
        <end position="150"/>
    </location>
</feature>
<feature type="transmembrane region" description="Helical" evidence="7">
    <location>
        <begin position="291"/>
        <end position="311"/>
    </location>
</feature>
<keyword evidence="3" id="KW-1003">Cell membrane</keyword>
<feature type="transmembrane region" description="Helical" evidence="7">
    <location>
        <begin position="215"/>
        <end position="234"/>
    </location>
</feature>
<dbReference type="Proteomes" id="UP000241118">
    <property type="component" value="Unassembled WGS sequence"/>
</dbReference>
<dbReference type="Pfam" id="PF07690">
    <property type="entry name" value="MFS_1"/>
    <property type="match status" value="1"/>
</dbReference>
<organism evidence="9 10">
    <name type="scientific">Saccharothrix carnea</name>
    <dbReference type="NCBI Taxonomy" id="1280637"/>
    <lineage>
        <taxon>Bacteria</taxon>
        <taxon>Bacillati</taxon>
        <taxon>Actinomycetota</taxon>
        <taxon>Actinomycetes</taxon>
        <taxon>Pseudonocardiales</taxon>
        <taxon>Pseudonocardiaceae</taxon>
        <taxon>Saccharothrix</taxon>
    </lineage>
</organism>
<evidence type="ECO:0000256" key="3">
    <source>
        <dbReference type="ARBA" id="ARBA00022475"/>
    </source>
</evidence>
<gene>
    <name evidence="9" type="ORF">B0I31_102510</name>
</gene>
<comment type="subcellular location">
    <subcellularLocation>
        <location evidence="1">Cell membrane</location>
        <topology evidence="1">Multi-pass membrane protein</topology>
    </subcellularLocation>
</comment>
<feature type="transmembrane region" description="Helical" evidence="7">
    <location>
        <begin position="40"/>
        <end position="58"/>
    </location>
</feature>
<name>A0A2P8IGD5_SACCR</name>
<keyword evidence="5 7" id="KW-1133">Transmembrane helix</keyword>
<evidence type="ECO:0000256" key="6">
    <source>
        <dbReference type="ARBA" id="ARBA00023136"/>
    </source>
</evidence>
<dbReference type="SUPFAM" id="SSF103473">
    <property type="entry name" value="MFS general substrate transporter"/>
    <property type="match status" value="1"/>
</dbReference>
<dbReference type="RefSeq" id="WP_106614452.1">
    <property type="nucleotide sequence ID" value="NZ_PYAX01000002.1"/>
</dbReference>
<feature type="transmembrane region" description="Helical" evidence="7">
    <location>
        <begin position="95"/>
        <end position="116"/>
    </location>
</feature>
<evidence type="ECO:0000259" key="8">
    <source>
        <dbReference type="PROSITE" id="PS50850"/>
    </source>
</evidence>
<reference evidence="9 10" key="1">
    <citation type="submission" date="2018-03" db="EMBL/GenBank/DDBJ databases">
        <title>Genomic Encyclopedia of Type Strains, Phase III (KMG-III): the genomes of soil and plant-associated and newly described type strains.</title>
        <authorList>
            <person name="Whitman W."/>
        </authorList>
    </citation>
    <scope>NUCLEOTIDE SEQUENCE [LARGE SCALE GENOMIC DNA]</scope>
    <source>
        <strain evidence="9 10">CGMCC 4.7097</strain>
    </source>
</reference>
<dbReference type="InterPro" id="IPR036259">
    <property type="entry name" value="MFS_trans_sf"/>
</dbReference>
<feature type="transmembrane region" description="Helical" evidence="7">
    <location>
        <begin position="156"/>
        <end position="177"/>
    </location>
</feature>
<dbReference type="CDD" id="cd17321">
    <property type="entry name" value="MFS_MMR_MDR_like"/>
    <property type="match status" value="1"/>
</dbReference>
<dbReference type="PRINTS" id="PR01036">
    <property type="entry name" value="TCRTETB"/>
</dbReference>
<dbReference type="AlphaFoldDB" id="A0A2P8IGD5"/>
<comment type="caution">
    <text evidence="9">The sequence shown here is derived from an EMBL/GenBank/DDBJ whole genome shotgun (WGS) entry which is preliminary data.</text>
</comment>
<feature type="transmembrane region" description="Helical" evidence="7">
    <location>
        <begin position="406"/>
        <end position="423"/>
    </location>
</feature>
<keyword evidence="4 7" id="KW-0812">Transmembrane</keyword>
<evidence type="ECO:0000256" key="1">
    <source>
        <dbReference type="ARBA" id="ARBA00004651"/>
    </source>
</evidence>
<evidence type="ECO:0000256" key="7">
    <source>
        <dbReference type="SAM" id="Phobius"/>
    </source>
</evidence>
<dbReference type="PROSITE" id="PS50850">
    <property type="entry name" value="MFS"/>
    <property type="match status" value="1"/>
</dbReference>
<accession>A0A2P8IGD5</accession>
<dbReference type="PANTHER" id="PTHR42718:SF46">
    <property type="entry name" value="BLR6921 PROTEIN"/>
    <property type="match status" value="1"/>
</dbReference>
<feature type="transmembrane region" description="Helical" evidence="7">
    <location>
        <begin position="318"/>
        <end position="334"/>
    </location>
</feature>
<feature type="transmembrane region" description="Helical" evidence="7">
    <location>
        <begin position="384"/>
        <end position="400"/>
    </location>
</feature>
<protein>
    <submittedName>
        <fullName evidence="9">Putative MFS family arabinose efflux permease</fullName>
    </submittedName>
</protein>
<evidence type="ECO:0000256" key="4">
    <source>
        <dbReference type="ARBA" id="ARBA00022692"/>
    </source>
</evidence>
<dbReference type="PANTHER" id="PTHR42718">
    <property type="entry name" value="MAJOR FACILITATOR SUPERFAMILY MULTIDRUG TRANSPORTER MFSC"/>
    <property type="match status" value="1"/>
</dbReference>
<keyword evidence="2" id="KW-0813">Transport</keyword>
<feature type="transmembrane region" description="Helical" evidence="7">
    <location>
        <begin position="70"/>
        <end position="89"/>
    </location>
</feature>
<dbReference type="Gene3D" id="1.20.1720.10">
    <property type="entry name" value="Multidrug resistance protein D"/>
    <property type="match status" value="1"/>
</dbReference>
<evidence type="ECO:0000256" key="2">
    <source>
        <dbReference type="ARBA" id="ARBA00022448"/>
    </source>
</evidence>
<feature type="transmembrane region" description="Helical" evidence="7">
    <location>
        <begin position="246"/>
        <end position="271"/>
    </location>
</feature>
<evidence type="ECO:0000313" key="10">
    <source>
        <dbReference type="Proteomes" id="UP000241118"/>
    </source>
</evidence>
<keyword evidence="6 7" id="KW-0472">Membrane</keyword>
<dbReference type="InterPro" id="IPR011701">
    <property type="entry name" value="MFS"/>
</dbReference>
<dbReference type="InterPro" id="IPR020846">
    <property type="entry name" value="MFS_dom"/>
</dbReference>
<proteinExistence type="predicted"/>
<feature type="transmembrane region" description="Helical" evidence="7">
    <location>
        <begin position="340"/>
        <end position="363"/>
    </location>
</feature>
<dbReference type="GO" id="GO:0005886">
    <property type="term" value="C:plasma membrane"/>
    <property type="evidence" value="ECO:0007669"/>
    <property type="project" value="UniProtKB-SubCell"/>
</dbReference>
<sequence length="435" mass="43935">MRRTLLVTCFAAFVTALDNSVLMVALPTIGRDLGLSTNDLQWAVVAYMLAFASLMVAAGAVGDRFGHRRVLLVGLLAFAAASLGCGTSESGWELALWRAAQGATAAAIVPTGLAVLRTDLDEARRRTGIAAWTGALAVALAVGPALGGLLSEAAHWRWIFLGNVPLCVAAAVLAHQVLPRPRITRPTPLPIRSTAVLTAAVFTVTATVLSIGDEGLVAALAALSGATCLLFVSVERSAARPLFPRALARPVFVGGTVAQALWGAGVSGVLFVLPLHLHRAEGFTPLATGLFFVPAALAVIAGAPLVPALVVRLGPWRTAAYGLGAVTAGLVATPFAHPPALLACLVVIGFGSALTTPLTTVALDATSPRSAGIASATVTASRELAGALGVAVVGLAFTAAGHSAALVLATGVVAVALGITIALHKAVGSRSHHVP</sequence>
<evidence type="ECO:0000256" key="5">
    <source>
        <dbReference type="ARBA" id="ARBA00022989"/>
    </source>
</evidence>
<feature type="domain" description="Major facilitator superfamily (MFS) profile" evidence="8">
    <location>
        <begin position="4"/>
        <end position="428"/>
    </location>
</feature>